<dbReference type="AlphaFoldDB" id="E2ZK82"/>
<comment type="subcellular location">
    <subcellularLocation>
        <location evidence="2 15">Cytoplasm</location>
    </subcellularLocation>
</comment>
<comment type="catalytic activity">
    <reaction evidence="1 15">
        <text>1-(5-phospho-beta-D-ribosyl)-ATP + diphosphate = 5-phospho-alpha-D-ribose 1-diphosphate + ATP</text>
        <dbReference type="Rhea" id="RHEA:18473"/>
        <dbReference type="ChEBI" id="CHEBI:30616"/>
        <dbReference type="ChEBI" id="CHEBI:33019"/>
        <dbReference type="ChEBI" id="CHEBI:58017"/>
        <dbReference type="ChEBI" id="CHEBI:73183"/>
        <dbReference type="EC" id="2.4.2.17"/>
    </reaction>
</comment>
<sequence>MGEPTMEFSLANLQPKERASFALRALYEAAGCRKYHMGRFEEYGLYQENRSFLSSEQVITFTDLDGRLLALKPDVTLSIAKTAQPAPSETLCYYYHENVYRPSAESHTFKEISQMGLEMLGAVGEAQVQQAVCLAARSLDALGAEWVLEVSHMGYLFGLFDALGVPDAARAKLLEKLREKNAHELRAAAGAAGLADAADTLCSVLDLSGAYAETMEKAAALCKNDAMRAAVAELEALAVPLEKAGGVIRLDMTLAGEMEYYNGLVFQGYLKALPRPLLKGGRYDLLMQKFTPGAGAIGFAVYLDELDRLSAPLPPVQKNSTDRVMLNVALPKGRLGDKVYHLLAGIGYGCPEDYNATRKLVVENPEAGIRYFLVKPSDVAIYVEHGAADVGIVGKDILTEASADVYELLDTGLGKCRMCVAAPADYKDDPSRPVRVATKFVNIAKSYYASMGRDIDIIKLNGSIELAPILGLSDVIVDIVETGTTLRENGLKVVTEFMPISARFIANKASYQFKHAEMDTMLEKLRAELQNKEEAK</sequence>
<evidence type="ECO:0000256" key="9">
    <source>
        <dbReference type="ARBA" id="ARBA00022676"/>
    </source>
</evidence>
<evidence type="ECO:0000256" key="13">
    <source>
        <dbReference type="ARBA" id="ARBA00023102"/>
    </source>
</evidence>
<evidence type="ECO:0000256" key="8">
    <source>
        <dbReference type="ARBA" id="ARBA00022605"/>
    </source>
</evidence>
<proteinExistence type="inferred from homology"/>
<dbReference type="InterPro" id="IPR013820">
    <property type="entry name" value="ATP_PRibTrfase_cat"/>
</dbReference>
<comment type="caution">
    <text evidence="18">The sequence shown here is derived from an EMBL/GenBank/DDBJ whole genome shotgun (WGS) entry which is preliminary data.</text>
</comment>
<comment type="similarity">
    <text evidence="4 15">Belongs to the ATP phosphoribosyltransferase family. Short subfamily.</text>
</comment>
<feature type="domain" description="ATP phosphoribosyltransferase catalytic" evidence="16">
    <location>
        <begin position="375"/>
        <end position="526"/>
    </location>
</feature>
<evidence type="ECO:0000256" key="5">
    <source>
        <dbReference type="ARBA" id="ARBA00011946"/>
    </source>
</evidence>
<name>E2ZK82_9FIRM</name>
<dbReference type="PROSITE" id="PS01316">
    <property type="entry name" value="ATP_P_PHORIBOSYLTR"/>
    <property type="match status" value="1"/>
</dbReference>
<feature type="domain" description="Class II Histidinyl-tRNA synthetase (HisRS)-like catalytic core" evidence="17">
    <location>
        <begin position="53"/>
        <end position="306"/>
    </location>
</feature>
<keyword evidence="10 15" id="KW-0808">Transferase</keyword>
<dbReference type="InterPro" id="IPR024893">
    <property type="entry name" value="ATP_PRibTrfase_HisG_short"/>
</dbReference>
<evidence type="ECO:0000256" key="3">
    <source>
        <dbReference type="ARBA" id="ARBA00004667"/>
    </source>
</evidence>
<dbReference type="eggNOG" id="COG3705">
    <property type="taxonomic scope" value="Bacteria"/>
</dbReference>
<reference evidence="18 19" key="1">
    <citation type="submission" date="2010-08" db="EMBL/GenBank/DDBJ databases">
        <authorList>
            <person name="Weinstock G."/>
            <person name="Sodergren E."/>
            <person name="Clifton S."/>
            <person name="Fulton L."/>
            <person name="Fulton B."/>
            <person name="Courtney L."/>
            <person name="Fronick C."/>
            <person name="Harrison M."/>
            <person name="Strong C."/>
            <person name="Farmer C."/>
            <person name="Delahaunty K."/>
            <person name="Markovic C."/>
            <person name="Hall O."/>
            <person name="Minx P."/>
            <person name="Tomlinson C."/>
            <person name="Mitreva M."/>
            <person name="Hou S."/>
            <person name="Chen J."/>
            <person name="Wollam A."/>
            <person name="Pepin K.H."/>
            <person name="Johnson M."/>
            <person name="Bhonagiri V."/>
            <person name="Zhang X."/>
            <person name="Suruliraj S."/>
            <person name="Warren W."/>
            <person name="Chinwalla A."/>
            <person name="Mardis E.R."/>
            <person name="Wilson R.K."/>
        </authorList>
    </citation>
    <scope>NUCLEOTIDE SEQUENCE [LARGE SCALE GENOMIC DNA]</scope>
    <source>
        <strain evidence="18 19">KLE1255</strain>
    </source>
</reference>
<dbReference type="PANTHER" id="PTHR21403">
    <property type="entry name" value="ATP PHOSPHORIBOSYLTRANSFERASE ATP-PRTASE"/>
    <property type="match status" value="1"/>
</dbReference>
<dbReference type="InterPro" id="IPR045864">
    <property type="entry name" value="aa-tRNA-synth_II/BPL/LPL"/>
</dbReference>
<evidence type="ECO:0000256" key="12">
    <source>
        <dbReference type="ARBA" id="ARBA00022840"/>
    </source>
</evidence>
<dbReference type="GO" id="GO:0140096">
    <property type="term" value="F:catalytic activity, acting on a protein"/>
    <property type="evidence" value="ECO:0007669"/>
    <property type="project" value="UniProtKB-ARBA"/>
</dbReference>
<dbReference type="HOGENOM" id="CLU_034453_0_0_9"/>
<dbReference type="Pfam" id="PF13393">
    <property type="entry name" value="tRNA-synt_His"/>
    <property type="match status" value="1"/>
</dbReference>
<keyword evidence="11 15" id="KW-0547">Nucleotide-binding</keyword>
<dbReference type="PANTHER" id="PTHR21403:SF8">
    <property type="entry name" value="ATP PHOSPHORIBOSYLTRANSFERASE"/>
    <property type="match status" value="1"/>
</dbReference>
<comment type="pathway">
    <text evidence="3 15">Amino-acid biosynthesis; L-histidine biosynthesis; L-histidine from 5-phospho-alpha-D-ribose 1-diphosphate: step 1/9.</text>
</comment>
<evidence type="ECO:0000256" key="4">
    <source>
        <dbReference type="ARBA" id="ARBA00009489"/>
    </source>
</evidence>
<evidence type="ECO:0000313" key="18">
    <source>
        <dbReference type="EMBL" id="EFQ06397.1"/>
    </source>
</evidence>
<evidence type="ECO:0000256" key="14">
    <source>
        <dbReference type="ARBA" id="ARBA00024861"/>
    </source>
</evidence>
<keyword evidence="9 15" id="KW-0328">Glycosyltransferase</keyword>
<dbReference type="GO" id="GO:0003879">
    <property type="term" value="F:ATP phosphoribosyltransferase activity"/>
    <property type="evidence" value="ECO:0007669"/>
    <property type="project" value="UniProtKB-UniRule"/>
</dbReference>
<keyword evidence="8 15" id="KW-0028">Amino-acid biosynthesis</keyword>
<evidence type="ECO:0000256" key="10">
    <source>
        <dbReference type="ARBA" id="ARBA00022679"/>
    </source>
</evidence>
<evidence type="ECO:0000259" key="16">
    <source>
        <dbReference type="Pfam" id="PF01634"/>
    </source>
</evidence>
<evidence type="ECO:0000256" key="2">
    <source>
        <dbReference type="ARBA" id="ARBA00004496"/>
    </source>
</evidence>
<dbReference type="NCBIfam" id="TIGR00070">
    <property type="entry name" value="hisG"/>
    <property type="match status" value="1"/>
</dbReference>
<dbReference type="GO" id="GO:0000105">
    <property type="term" value="P:L-histidine biosynthetic process"/>
    <property type="evidence" value="ECO:0007669"/>
    <property type="project" value="UniProtKB-UniRule"/>
</dbReference>
<dbReference type="STRING" id="748224.HMPREF9436_02085"/>
<dbReference type="InterPro" id="IPR041715">
    <property type="entry name" value="HisRS-like_core"/>
</dbReference>
<keyword evidence="13 15" id="KW-0368">Histidine biosynthesis</keyword>
<comment type="function">
    <text evidence="14 15">Catalyzes the condensation of ATP and 5-phosphoribose 1-diphosphate to form N'-(5'-phosphoribosyl)-ATP (PR-ATP). Has a crucial role in the pathway because the rate of histidine biosynthesis seems to be controlled primarily by regulation of HisG enzymatic activity.</text>
</comment>
<evidence type="ECO:0000256" key="15">
    <source>
        <dbReference type="HAMAP-Rule" id="MF_01018"/>
    </source>
</evidence>
<keyword evidence="12 15" id="KW-0067">ATP-binding</keyword>
<dbReference type="EC" id="2.4.2.17" evidence="5 15"/>
<dbReference type="GO" id="GO:0005524">
    <property type="term" value="F:ATP binding"/>
    <property type="evidence" value="ECO:0007669"/>
    <property type="project" value="UniProtKB-KW"/>
</dbReference>
<evidence type="ECO:0000256" key="11">
    <source>
        <dbReference type="ARBA" id="ARBA00022741"/>
    </source>
</evidence>
<evidence type="ECO:0000256" key="1">
    <source>
        <dbReference type="ARBA" id="ARBA00000915"/>
    </source>
</evidence>
<comment type="subunit">
    <text evidence="15">Heteromultimer composed of HisG and HisZ subunits.</text>
</comment>
<evidence type="ECO:0000313" key="19">
    <source>
        <dbReference type="Proteomes" id="UP000006028"/>
    </source>
</evidence>
<dbReference type="InterPro" id="IPR001348">
    <property type="entry name" value="ATP_PRibTrfase_HisG"/>
</dbReference>
<dbReference type="SUPFAM" id="SSF55681">
    <property type="entry name" value="Class II aaRS and biotin synthetases"/>
    <property type="match status" value="1"/>
</dbReference>
<dbReference type="GO" id="GO:0005737">
    <property type="term" value="C:cytoplasm"/>
    <property type="evidence" value="ECO:0007669"/>
    <property type="project" value="UniProtKB-SubCell"/>
</dbReference>
<evidence type="ECO:0000256" key="6">
    <source>
        <dbReference type="ARBA" id="ARBA00020998"/>
    </source>
</evidence>
<evidence type="ECO:0000259" key="17">
    <source>
        <dbReference type="Pfam" id="PF13393"/>
    </source>
</evidence>
<dbReference type="EMBL" id="AECU01000170">
    <property type="protein sequence ID" value="EFQ06397.1"/>
    <property type="molecule type" value="Genomic_DNA"/>
</dbReference>
<dbReference type="FunFam" id="3.40.190.10:FF:000008">
    <property type="entry name" value="ATP phosphoribosyltransferase"/>
    <property type="match status" value="1"/>
</dbReference>
<dbReference type="Proteomes" id="UP000006028">
    <property type="component" value="Unassembled WGS sequence"/>
</dbReference>
<dbReference type="CDD" id="cd13595">
    <property type="entry name" value="PBP2_HisGs"/>
    <property type="match status" value="1"/>
</dbReference>
<protein>
    <recommendedName>
        <fullName evidence="6 15">ATP phosphoribosyltransferase</fullName>
        <shortName evidence="15">ATP-PRT</shortName>
        <shortName evidence="15">ATP-PRTase</shortName>
        <ecNumber evidence="5 15">2.4.2.17</ecNumber>
    </recommendedName>
</protein>
<dbReference type="UniPathway" id="UPA00031">
    <property type="reaction ID" value="UER00006"/>
</dbReference>
<evidence type="ECO:0000256" key="7">
    <source>
        <dbReference type="ARBA" id="ARBA00022490"/>
    </source>
</evidence>
<dbReference type="Pfam" id="PF01634">
    <property type="entry name" value="HisG"/>
    <property type="match status" value="1"/>
</dbReference>
<organism evidence="18 19">
    <name type="scientific">Faecalibacterium cf. prausnitzii KLE1255</name>
    <dbReference type="NCBI Taxonomy" id="748224"/>
    <lineage>
        <taxon>Bacteria</taxon>
        <taxon>Bacillati</taxon>
        <taxon>Bacillota</taxon>
        <taxon>Clostridia</taxon>
        <taxon>Eubacteriales</taxon>
        <taxon>Oscillospiraceae</taxon>
        <taxon>Faecalibacterium</taxon>
    </lineage>
</organism>
<dbReference type="Gene3D" id="3.30.930.10">
    <property type="entry name" value="Bira Bifunctional Protein, Domain 2"/>
    <property type="match status" value="1"/>
</dbReference>
<dbReference type="Gene3D" id="3.40.190.10">
    <property type="entry name" value="Periplasmic binding protein-like II"/>
    <property type="match status" value="2"/>
</dbReference>
<dbReference type="SUPFAM" id="SSF53850">
    <property type="entry name" value="Periplasmic binding protein-like II"/>
    <property type="match status" value="1"/>
</dbReference>
<comment type="domain">
    <text evidence="15">Lacks the C-terminal regulatory region which is replaced by HisZ.</text>
</comment>
<keyword evidence="7 15" id="KW-0963">Cytoplasm</keyword>
<gene>
    <name evidence="15 18" type="primary">hisG</name>
    <name evidence="18" type="ORF">HMPREF9436_02085</name>
</gene>
<accession>E2ZK82</accession>
<dbReference type="HAMAP" id="MF_01018">
    <property type="entry name" value="HisG_Short"/>
    <property type="match status" value="1"/>
</dbReference>
<dbReference type="InterPro" id="IPR018198">
    <property type="entry name" value="ATP_PRibTrfase_CS"/>
</dbReference>
<dbReference type="eggNOG" id="COG0040">
    <property type="taxonomic scope" value="Bacteria"/>
</dbReference>